<evidence type="ECO:0000256" key="1">
    <source>
        <dbReference type="ARBA" id="ARBA00022729"/>
    </source>
</evidence>
<name>A0ABW5DVZ6_9PROT</name>
<organism evidence="3 4">
    <name type="scientific">Lacibacterium aquatile</name>
    <dbReference type="NCBI Taxonomy" id="1168082"/>
    <lineage>
        <taxon>Bacteria</taxon>
        <taxon>Pseudomonadati</taxon>
        <taxon>Pseudomonadota</taxon>
        <taxon>Alphaproteobacteria</taxon>
        <taxon>Rhodospirillales</taxon>
        <taxon>Rhodospirillaceae</taxon>
    </lineage>
</organism>
<feature type="signal peptide" evidence="2">
    <location>
        <begin position="1"/>
        <end position="26"/>
    </location>
</feature>
<dbReference type="InterPro" id="IPR018389">
    <property type="entry name" value="DctP_fam"/>
</dbReference>
<feature type="chain" id="PRO_5046440721" evidence="2">
    <location>
        <begin position="27"/>
        <end position="327"/>
    </location>
</feature>
<keyword evidence="1 2" id="KW-0732">Signal</keyword>
<evidence type="ECO:0000313" key="4">
    <source>
        <dbReference type="Proteomes" id="UP001597295"/>
    </source>
</evidence>
<reference evidence="4" key="1">
    <citation type="journal article" date="2019" name="Int. J. Syst. Evol. Microbiol.">
        <title>The Global Catalogue of Microorganisms (GCM) 10K type strain sequencing project: providing services to taxonomists for standard genome sequencing and annotation.</title>
        <authorList>
            <consortium name="The Broad Institute Genomics Platform"/>
            <consortium name="The Broad Institute Genome Sequencing Center for Infectious Disease"/>
            <person name="Wu L."/>
            <person name="Ma J."/>
        </authorList>
    </citation>
    <scope>NUCLEOTIDE SEQUENCE [LARGE SCALE GENOMIC DNA]</scope>
    <source>
        <strain evidence="4">CGMCC 1.19062</strain>
    </source>
</reference>
<dbReference type="Pfam" id="PF03480">
    <property type="entry name" value="DctP"/>
    <property type="match status" value="1"/>
</dbReference>
<dbReference type="Proteomes" id="UP001597295">
    <property type="component" value="Unassembled WGS sequence"/>
</dbReference>
<dbReference type="NCBIfam" id="TIGR00787">
    <property type="entry name" value="dctP"/>
    <property type="match status" value="1"/>
</dbReference>
<evidence type="ECO:0000313" key="3">
    <source>
        <dbReference type="EMBL" id="MFD2265057.1"/>
    </source>
</evidence>
<dbReference type="InterPro" id="IPR004682">
    <property type="entry name" value="TRAP_DctP"/>
</dbReference>
<dbReference type="CDD" id="cd13675">
    <property type="entry name" value="PBP2_TRAP_SBP_like_5"/>
    <property type="match status" value="1"/>
</dbReference>
<protein>
    <submittedName>
        <fullName evidence="3">TRAP transporter substrate-binding protein</fullName>
    </submittedName>
</protein>
<dbReference type="InterPro" id="IPR038404">
    <property type="entry name" value="TRAP_DctP_sf"/>
</dbReference>
<dbReference type="RefSeq" id="WP_379878223.1">
    <property type="nucleotide sequence ID" value="NZ_JBHUIP010000014.1"/>
</dbReference>
<dbReference type="NCBIfam" id="NF037995">
    <property type="entry name" value="TRAP_S1"/>
    <property type="match status" value="1"/>
</dbReference>
<comment type="caution">
    <text evidence="3">The sequence shown here is derived from an EMBL/GenBank/DDBJ whole genome shotgun (WGS) entry which is preliminary data.</text>
</comment>
<dbReference type="EMBL" id="JBHUIP010000014">
    <property type="protein sequence ID" value="MFD2265057.1"/>
    <property type="molecule type" value="Genomic_DNA"/>
</dbReference>
<keyword evidence="4" id="KW-1185">Reference proteome</keyword>
<dbReference type="PANTHER" id="PTHR33376:SF18">
    <property type="entry name" value="2,3-DIKETO-L-GULONATE-BINDING PERIPLASMIC PROTEIN YIAO"/>
    <property type="match status" value="1"/>
</dbReference>
<gene>
    <name evidence="3" type="ORF">ACFSM5_19285</name>
</gene>
<dbReference type="PIRSF" id="PIRSF006470">
    <property type="entry name" value="DctB"/>
    <property type="match status" value="1"/>
</dbReference>
<evidence type="ECO:0000256" key="2">
    <source>
        <dbReference type="SAM" id="SignalP"/>
    </source>
</evidence>
<accession>A0ABW5DVZ6</accession>
<dbReference type="Gene3D" id="3.40.190.170">
    <property type="entry name" value="Bacterial extracellular solute-binding protein, family 7"/>
    <property type="match status" value="1"/>
</dbReference>
<dbReference type="PANTHER" id="PTHR33376">
    <property type="match status" value="1"/>
</dbReference>
<sequence>MRHPYSLAATVFAVAATFGSLSQAQAQTTIKIAYALAPNSHYGVAAKSFDENLQKLAPGRFKVEQFPSSALGGERETIESLQLGNLEMVVTSSGPVINFVPEAGIMDIPFLFRDSAHARAALDGAPGQEILSKFPAKGLVALAWGEQGFRHLTNSKHAVNTPTDMKGLKVRTMENPVHMTAFRTLGASPTPMAWPEVIQGLQQGTIDGQENPMSVIVSAKLSEVQKHLTLSRHVYSPALLVMSKRTFDKLNDSDKKAVQDAATQAAKDMRAWVDDVEAKAVADVKAAGMQVVEKVDTASFQAALAPAFDDYAKRFGKDKIEAIRNFK</sequence>
<proteinExistence type="predicted"/>